<evidence type="ECO:0000313" key="1">
    <source>
        <dbReference type="EMBL" id="AOV00339.1"/>
    </source>
</evidence>
<dbReference type="EMBL" id="CP017420">
    <property type="protein sequence ID" value="AOV00339.1"/>
    <property type="molecule type" value="Genomic_DNA"/>
</dbReference>
<dbReference type="Proteomes" id="UP000095607">
    <property type="component" value="Chromosome"/>
</dbReference>
<accession>A0ABM6DZH4</accession>
<reference evidence="1 2" key="1">
    <citation type="submission" date="2016-09" db="EMBL/GenBank/DDBJ databases">
        <title>Complete genome sequence of Deltia acidovorans CM13 isolated from murine proximal colonic tissue.</title>
        <authorList>
            <person name="Saffarian A."/>
        </authorList>
    </citation>
    <scope>NUCLEOTIDE SEQUENCE [LARGE SCALE GENOMIC DNA]</scope>
    <source>
        <strain evidence="1 2">CM13</strain>
    </source>
</reference>
<evidence type="ECO:0000313" key="2">
    <source>
        <dbReference type="Proteomes" id="UP000095607"/>
    </source>
</evidence>
<proteinExistence type="predicted"/>
<name>A0ABM6DZH4_9BURK</name>
<protein>
    <submittedName>
        <fullName evidence="1">Uncharacterized protein</fullName>
    </submittedName>
</protein>
<gene>
    <name evidence="1" type="ORF">BI380_02670</name>
</gene>
<dbReference type="RefSeq" id="WP_046238571.1">
    <property type="nucleotide sequence ID" value="NZ_CBCSDN010000023.1"/>
</dbReference>
<sequence length="112" mass="12398">MMHKNRKLFPVSSSTGGKIQAEQLATFTHYIKGEQFRFVVTRIPGNNIAAVTHRISGLKVCDVPSIAVQASAGDWVVAGRTTLIKFIADRDEQRIYVVLRSAEPRSTPQNSD</sequence>
<keyword evidence="2" id="KW-1185">Reference proteome</keyword>
<organism evidence="1 2">
    <name type="scientific">Delftia tsuruhatensis</name>
    <dbReference type="NCBI Taxonomy" id="180282"/>
    <lineage>
        <taxon>Bacteria</taxon>
        <taxon>Pseudomonadati</taxon>
        <taxon>Pseudomonadota</taxon>
        <taxon>Betaproteobacteria</taxon>
        <taxon>Burkholderiales</taxon>
        <taxon>Comamonadaceae</taxon>
        <taxon>Delftia</taxon>
    </lineage>
</organism>